<reference evidence="1" key="1">
    <citation type="journal article" date="2015" name="Nature">
        <title>Complex archaea that bridge the gap between prokaryotes and eukaryotes.</title>
        <authorList>
            <person name="Spang A."/>
            <person name="Saw J.H."/>
            <person name="Jorgensen S.L."/>
            <person name="Zaremba-Niedzwiedzka K."/>
            <person name="Martijn J."/>
            <person name="Lind A.E."/>
            <person name="van Eijk R."/>
            <person name="Schleper C."/>
            <person name="Guy L."/>
            <person name="Ettema T.J."/>
        </authorList>
    </citation>
    <scope>NUCLEOTIDE SEQUENCE</scope>
</reference>
<proteinExistence type="predicted"/>
<evidence type="ECO:0000313" key="1">
    <source>
        <dbReference type="EMBL" id="KKL82250.1"/>
    </source>
</evidence>
<protein>
    <submittedName>
        <fullName evidence="1">Uncharacterized protein</fullName>
    </submittedName>
</protein>
<accession>A0A0F9HKN8</accession>
<gene>
    <name evidence="1" type="ORF">LCGC14_1986660</name>
</gene>
<dbReference type="AlphaFoldDB" id="A0A0F9HKN8"/>
<dbReference type="EMBL" id="LAZR01022326">
    <property type="protein sequence ID" value="KKL82250.1"/>
    <property type="molecule type" value="Genomic_DNA"/>
</dbReference>
<comment type="caution">
    <text evidence="1">The sequence shown here is derived from an EMBL/GenBank/DDBJ whole genome shotgun (WGS) entry which is preliminary data.</text>
</comment>
<name>A0A0F9HKN8_9ZZZZ</name>
<organism evidence="1">
    <name type="scientific">marine sediment metagenome</name>
    <dbReference type="NCBI Taxonomy" id="412755"/>
    <lineage>
        <taxon>unclassified sequences</taxon>
        <taxon>metagenomes</taxon>
        <taxon>ecological metagenomes</taxon>
    </lineage>
</organism>
<sequence length="32" mass="4288">MRIQRDRRENKQRFQDVEDYQFDERNKKEKDW</sequence>